<comment type="caution">
    <text evidence="1">The sequence shown here is derived from an EMBL/GenBank/DDBJ whole genome shotgun (WGS) entry which is preliminary data.</text>
</comment>
<evidence type="ECO:0000313" key="1">
    <source>
        <dbReference type="EMBL" id="MBW4467915.1"/>
    </source>
</evidence>
<gene>
    <name evidence="1" type="ORF">KME07_21015</name>
</gene>
<organism evidence="1 2">
    <name type="scientific">Pegethrix bostrychoides GSE-TBD4-15B</name>
    <dbReference type="NCBI Taxonomy" id="2839662"/>
    <lineage>
        <taxon>Bacteria</taxon>
        <taxon>Bacillati</taxon>
        <taxon>Cyanobacteriota</taxon>
        <taxon>Cyanophyceae</taxon>
        <taxon>Oculatellales</taxon>
        <taxon>Oculatellaceae</taxon>
        <taxon>Pegethrix</taxon>
    </lineage>
</organism>
<protein>
    <submittedName>
        <fullName evidence="1">Uncharacterized protein</fullName>
    </submittedName>
</protein>
<sequence length="189" mass="20406">MLPAVLGMGSGAIQPAMARPAALFEPYIYPIRQALPPDYEMRLPAEILLTAGPGLDPNALIVKLLPSQSPGRLTIGLFTCERSPYPCLVGGFTVEASASESAQAELERHRTQGNPITLAPGLRGYLRDATALKPPSEFSSLIWEQVGMIYTVSFLAAERENILSMGRSMANELPLRSVQPVSARTAENR</sequence>
<accession>A0A951PF77</accession>
<dbReference type="Proteomes" id="UP000707356">
    <property type="component" value="Unassembled WGS sequence"/>
</dbReference>
<evidence type="ECO:0000313" key="2">
    <source>
        <dbReference type="Proteomes" id="UP000707356"/>
    </source>
</evidence>
<name>A0A951PF77_9CYAN</name>
<reference evidence="1" key="1">
    <citation type="submission" date="2021-05" db="EMBL/GenBank/DDBJ databases">
        <authorList>
            <person name="Pietrasiak N."/>
            <person name="Ward R."/>
            <person name="Stajich J.E."/>
            <person name="Kurbessoian T."/>
        </authorList>
    </citation>
    <scope>NUCLEOTIDE SEQUENCE</scope>
    <source>
        <strain evidence="1">GSE-TBD4-15B</strain>
    </source>
</reference>
<dbReference type="EMBL" id="JAHHHV010000082">
    <property type="protein sequence ID" value="MBW4467915.1"/>
    <property type="molecule type" value="Genomic_DNA"/>
</dbReference>
<dbReference type="AlphaFoldDB" id="A0A951PF77"/>
<reference evidence="1" key="2">
    <citation type="journal article" date="2022" name="Microbiol. Resour. Announc.">
        <title>Metagenome Sequencing to Explore Phylogenomics of Terrestrial Cyanobacteria.</title>
        <authorList>
            <person name="Ward R.D."/>
            <person name="Stajich J.E."/>
            <person name="Johansen J.R."/>
            <person name="Huntemann M."/>
            <person name="Clum A."/>
            <person name="Foster B."/>
            <person name="Foster B."/>
            <person name="Roux S."/>
            <person name="Palaniappan K."/>
            <person name="Varghese N."/>
            <person name="Mukherjee S."/>
            <person name="Reddy T.B.K."/>
            <person name="Daum C."/>
            <person name="Copeland A."/>
            <person name="Chen I.A."/>
            <person name="Ivanova N.N."/>
            <person name="Kyrpides N.C."/>
            <person name="Shapiro N."/>
            <person name="Eloe-Fadrosh E.A."/>
            <person name="Pietrasiak N."/>
        </authorList>
    </citation>
    <scope>NUCLEOTIDE SEQUENCE</scope>
    <source>
        <strain evidence="1">GSE-TBD4-15B</strain>
    </source>
</reference>
<proteinExistence type="predicted"/>